<dbReference type="PIRSF" id="PIRSF000103">
    <property type="entry name" value="HIBADH"/>
    <property type="match status" value="1"/>
</dbReference>
<dbReference type="PANTHER" id="PTHR22981:SF7">
    <property type="entry name" value="3-HYDROXYISOBUTYRATE DEHYDROGENASE, MITOCHONDRIAL"/>
    <property type="match status" value="1"/>
</dbReference>
<dbReference type="Gene3D" id="3.40.50.720">
    <property type="entry name" value="NAD(P)-binding Rossmann-like Domain"/>
    <property type="match status" value="1"/>
</dbReference>
<dbReference type="InterPro" id="IPR029154">
    <property type="entry name" value="HIBADH-like_NADP-bd"/>
</dbReference>
<feature type="domain" description="3-hydroxyisobutyrate dehydrogenase-like NAD-binding" evidence="7">
    <location>
        <begin position="164"/>
        <end position="290"/>
    </location>
</feature>
<organism evidence="8 9">
    <name type="scientific">Parendozoicomonas callyspongiae</name>
    <dbReference type="NCBI Taxonomy" id="2942213"/>
    <lineage>
        <taxon>Bacteria</taxon>
        <taxon>Pseudomonadati</taxon>
        <taxon>Pseudomonadota</taxon>
        <taxon>Gammaproteobacteria</taxon>
        <taxon>Oceanospirillales</taxon>
        <taxon>Endozoicomonadaceae</taxon>
        <taxon>Parendozoicomonas</taxon>
    </lineage>
</organism>
<proteinExistence type="inferred from homology"/>
<evidence type="ECO:0000313" key="8">
    <source>
        <dbReference type="EMBL" id="MCL6271951.1"/>
    </source>
</evidence>
<dbReference type="NCBIfam" id="TIGR01692">
    <property type="entry name" value="HIBADH"/>
    <property type="match status" value="1"/>
</dbReference>
<dbReference type="InterPro" id="IPR036291">
    <property type="entry name" value="NAD(P)-bd_dom_sf"/>
</dbReference>
<evidence type="ECO:0000259" key="6">
    <source>
        <dbReference type="Pfam" id="PF03446"/>
    </source>
</evidence>
<protein>
    <recommendedName>
        <fullName evidence="5">3-hydroxyisobutyrate dehydrogenase</fullName>
        <shortName evidence="5">HIBADH</shortName>
        <ecNumber evidence="5">1.1.1.31</ecNumber>
    </recommendedName>
</protein>
<keyword evidence="9" id="KW-1185">Reference proteome</keyword>
<dbReference type="InterPro" id="IPR015815">
    <property type="entry name" value="HIBADH-related"/>
</dbReference>
<comment type="similarity">
    <text evidence="1 5">Belongs to the HIBADH-related family.</text>
</comment>
<dbReference type="PANTHER" id="PTHR22981">
    <property type="entry name" value="3-HYDROXYISOBUTYRATE DEHYDROGENASE-RELATED"/>
    <property type="match status" value="1"/>
</dbReference>
<dbReference type="SUPFAM" id="SSF51735">
    <property type="entry name" value="NAD(P)-binding Rossmann-fold domains"/>
    <property type="match status" value="1"/>
</dbReference>
<comment type="pathway">
    <text evidence="5">Amino-acid degradation; L-valine degradation.</text>
</comment>
<accession>A0ABT0PL27</accession>
<keyword evidence="3 5" id="KW-0560">Oxidoreductase</keyword>
<comment type="catalytic activity">
    <reaction evidence="5">
        <text>3-hydroxy-2-methylpropanoate + NAD(+) = 2-methyl-3-oxopropanoate + NADH + H(+)</text>
        <dbReference type="Rhea" id="RHEA:17681"/>
        <dbReference type="ChEBI" id="CHEBI:11805"/>
        <dbReference type="ChEBI" id="CHEBI:15378"/>
        <dbReference type="ChEBI" id="CHEBI:57540"/>
        <dbReference type="ChEBI" id="CHEBI:57700"/>
        <dbReference type="ChEBI" id="CHEBI:57945"/>
        <dbReference type="EC" id="1.1.1.31"/>
    </reaction>
</comment>
<dbReference type="Pfam" id="PF14833">
    <property type="entry name" value="NAD_binding_11"/>
    <property type="match status" value="1"/>
</dbReference>
<dbReference type="Gene3D" id="1.10.1040.10">
    <property type="entry name" value="N-(1-d-carboxylethyl)-l-norvaline Dehydrogenase, domain 2"/>
    <property type="match status" value="1"/>
</dbReference>
<dbReference type="Proteomes" id="UP001203338">
    <property type="component" value="Unassembled WGS sequence"/>
</dbReference>
<dbReference type="InterPro" id="IPR011548">
    <property type="entry name" value="HIBADH"/>
</dbReference>
<evidence type="ECO:0000256" key="4">
    <source>
        <dbReference type="ARBA" id="ARBA00023027"/>
    </source>
</evidence>
<evidence type="ECO:0000313" key="9">
    <source>
        <dbReference type="Proteomes" id="UP001203338"/>
    </source>
</evidence>
<dbReference type="EMBL" id="JAMFLX010000038">
    <property type="protein sequence ID" value="MCL6271951.1"/>
    <property type="molecule type" value="Genomic_DNA"/>
</dbReference>
<evidence type="ECO:0000256" key="5">
    <source>
        <dbReference type="RuleBase" id="RU910714"/>
    </source>
</evidence>
<keyword evidence="2 5" id="KW-0101">Branched-chain amino acid catabolism</keyword>
<dbReference type="GO" id="GO:0008442">
    <property type="term" value="F:3-hydroxyisobutyrate dehydrogenase activity"/>
    <property type="evidence" value="ECO:0007669"/>
    <property type="project" value="UniProtKB-EC"/>
</dbReference>
<keyword evidence="4 5" id="KW-0520">NAD</keyword>
<dbReference type="InterPro" id="IPR002204">
    <property type="entry name" value="3-OH-isobutyrate_DH-rel_CS"/>
</dbReference>
<dbReference type="InterPro" id="IPR013328">
    <property type="entry name" value="6PGD_dom2"/>
</dbReference>
<comment type="caution">
    <text evidence="8">The sequence shown here is derived from an EMBL/GenBank/DDBJ whole genome shotgun (WGS) entry which is preliminary data.</text>
</comment>
<dbReference type="EC" id="1.1.1.31" evidence="5"/>
<gene>
    <name evidence="8" type="primary">mmsB</name>
    <name evidence="8" type="ORF">M3P05_18690</name>
</gene>
<dbReference type="InterPro" id="IPR008927">
    <property type="entry name" value="6-PGluconate_DH-like_C_sf"/>
</dbReference>
<feature type="domain" description="6-phosphogluconate dehydrogenase NADP-binding" evidence="6">
    <location>
        <begin position="2"/>
        <end position="161"/>
    </location>
</feature>
<dbReference type="SUPFAM" id="SSF48179">
    <property type="entry name" value="6-phosphogluconate dehydrogenase C-terminal domain-like"/>
    <property type="match status" value="1"/>
</dbReference>
<dbReference type="InterPro" id="IPR006115">
    <property type="entry name" value="6PGDH_NADP-bd"/>
</dbReference>
<evidence type="ECO:0000256" key="2">
    <source>
        <dbReference type="ARBA" id="ARBA00022456"/>
    </source>
</evidence>
<dbReference type="Pfam" id="PF03446">
    <property type="entry name" value="NAD_binding_2"/>
    <property type="match status" value="1"/>
</dbReference>
<evidence type="ECO:0000256" key="1">
    <source>
        <dbReference type="ARBA" id="ARBA00009080"/>
    </source>
</evidence>
<sequence length="294" mass="30559">MKIAFIGLGNMGYPMAVNLVNASFPVIGYDLSAIQVQNFTNEGGEVAETPADAVRDADAVISMLPNGDIVRNLYSGADGLFAKVKPGTLIVDSSTIDMQTARDMATEAQERELMFIDAPVSGGTAGAAAGTLTFMVGGTTDALERARPVLDVMGLNIFHAGDAGNGQLAKMCNNMLLAVHMAGTAEALALGAANGLKPEVLSKIMKQSSGDNWSLQKYNPVPGVMDGVPASNNYEGGFMVNLMLKDLGLALEAATASQQTTPLGALARNLFALHAGSGQGGKDFSSIYKMFDNS</sequence>
<name>A0ABT0PL27_9GAMM</name>
<evidence type="ECO:0000256" key="3">
    <source>
        <dbReference type="ARBA" id="ARBA00023002"/>
    </source>
</evidence>
<dbReference type="PROSITE" id="PS00895">
    <property type="entry name" value="3_HYDROXYISOBUT_DH"/>
    <property type="match status" value="1"/>
</dbReference>
<evidence type="ECO:0000259" key="7">
    <source>
        <dbReference type="Pfam" id="PF14833"/>
    </source>
</evidence>
<reference evidence="8 9" key="1">
    <citation type="submission" date="2022-05" db="EMBL/GenBank/DDBJ databases">
        <authorList>
            <person name="Park J.-S."/>
        </authorList>
    </citation>
    <scope>NUCLEOTIDE SEQUENCE [LARGE SCALE GENOMIC DNA]</scope>
    <source>
        <strain evidence="8 9">2012CJ34-2</strain>
    </source>
</reference>